<comment type="similarity">
    <text evidence="1">Belongs to the N-acetylmuramoyl-L-alanine amidase 2 family.</text>
</comment>
<protein>
    <submittedName>
        <fullName evidence="4">Peptidoglycan binding domain protein</fullName>
    </submittedName>
</protein>
<feature type="compositionally biased region" description="Pro residues" evidence="2">
    <location>
        <begin position="174"/>
        <end position="186"/>
    </location>
</feature>
<feature type="compositionally biased region" description="Low complexity" evidence="2">
    <location>
        <begin position="163"/>
        <end position="173"/>
    </location>
</feature>
<evidence type="ECO:0000256" key="2">
    <source>
        <dbReference type="SAM" id="MobiDB-lite"/>
    </source>
</evidence>
<dbReference type="Pfam" id="PF01471">
    <property type="entry name" value="PG_binding_1"/>
    <property type="match status" value="1"/>
</dbReference>
<evidence type="ECO:0000313" key="4">
    <source>
        <dbReference type="EMBL" id="QYC41067.1"/>
    </source>
</evidence>
<dbReference type="InterPro" id="IPR006619">
    <property type="entry name" value="PGRP_domain_met/bac"/>
</dbReference>
<accession>A0ABX8U352</accession>
<dbReference type="Proteomes" id="UP000824681">
    <property type="component" value="Chromosome"/>
</dbReference>
<dbReference type="SUPFAM" id="SSF55846">
    <property type="entry name" value="N-acetylmuramoyl-L-alanine amidase-like"/>
    <property type="match status" value="1"/>
</dbReference>
<dbReference type="InterPro" id="IPR036505">
    <property type="entry name" value="Amidase/PGRP_sf"/>
</dbReference>
<dbReference type="SUPFAM" id="SSF47090">
    <property type="entry name" value="PGBD-like"/>
    <property type="match status" value="1"/>
</dbReference>
<gene>
    <name evidence="4" type="ORF">Nocox_17275</name>
</gene>
<dbReference type="PANTHER" id="PTHR11022:SF41">
    <property type="entry name" value="PEPTIDOGLYCAN-RECOGNITION PROTEIN LC-RELATED"/>
    <property type="match status" value="1"/>
</dbReference>
<reference evidence="4 5" key="1">
    <citation type="journal article" date="2021" name="ACS Chem. Biol.">
        <title>Genomic-Led Discovery of a Novel Glycopeptide Antibiotic by Nonomuraea coxensis DSM 45129.</title>
        <authorList>
            <person name="Yushchuk O."/>
            <person name="Vior N.M."/>
            <person name="Andreo-Vidal A."/>
            <person name="Berini F."/>
            <person name="Ruckert C."/>
            <person name="Busche T."/>
            <person name="Binda E."/>
            <person name="Kalinowski J."/>
            <person name="Truman A.W."/>
            <person name="Marinelli F."/>
        </authorList>
    </citation>
    <scope>NUCLEOTIDE SEQUENCE [LARGE SCALE GENOMIC DNA]</scope>
    <source>
        <strain evidence="4 5">DSM 45129</strain>
    </source>
</reference>
<dbReference type="CDD" id="cd06583">
    <property type="entry name" value="PGRP"/>
    <property type="match status" value="1"/>
</dbReference>
<proteinExistence type="inferred from homology"/>
<dbReference type="EMBL" id="CP068985">
    <property type="protein sequence ID" value="QYC41067.1"/>
    <property type="molecule type" value="Genomic_DNA"/>
</dbReference>
<feature type="domain" description="Peptidoglycan recognition protein family" evidence="3">
    <location>
        <begin position="3"/>
        <end position="149"/>
    </location>
</feature>
<dbReference type="InterPro" id="IPR002477">
    <property type="entry name" value="Peptidoglycan-bd-like"/>
</dbReference>
<dbReference type="InterPro" id="IPR002502">
    <property type="entry name" value="Amidase_domain"/>
</dbReference>
<dbReference type="Gene3D" id="1.10.101.10">
    <property type="entry name" value="PGBD-like superfamily/PGBD"/>
    <property type="match status" value="1"/>
</dbReference>
<dbReference type="RefSeq" id="WP_020546867.1">
    <property type="nucleotide sequence ID" value="NZ_CP068985.1"/>
</dbReference>
<feature type="region of interest" description="Disordered" evidence="2">
    <location>
        <begin position="162"/>
        <end position="189"/>
    </location>
</feature>
<sequence length="258" mass="27410">MAIDLVSRHDWNARAPRGDYSQLDSAKGVKVHYTGGRVDPGIVGDHAACAALVRSIQAYHMDGNGWVDIGYSFVACPHRKVFEGRGLHHLPAANGPGLNAGHYAVLGLVGNSGLVQPTGPILHAILDAVEHVRARGGAGKEIKGHRDGYSTDCPGDPLYSWVRRGAPRPSGGEEPPPPGPAAPPFPGRLLSYPPVVRGDDVRAWQGRMRERGFDLDADGAYGPASRAACVAFQRGQGIADDGVVGPLTWRLTWEAPRS</sequence>
<dbReference type="PANTHER" id="PTHR11022">
    <property type="entry name" value="PEPTIDOGLYCAN RECOGNITION PROTEIN"/>
    <property type="match status" value="1"/>
</dbReference>
<name>A0ABX8U352_9ACTN</name>
<organism evidence="4 5">
    <name type="scientific">Nonomuraea coxensis DSM 45129</name>
    <dbReference type="NCBI Taxonomy" id="1122611"/>
    <lineage>
        <taxon>Bacteria</taxon>
        <taxon>Bacillati</taxon>
        <taxon>Actinomycetota</taxon>
        <taxon>Actinomycetes</taxon>
        <taxon>Streptosporangiales</taxon>
        <taxon>Streptosporangiaceae</taxon>
        <taxon>Nonomuraea</taxon>
    </lineage>
</organism>
<dbReference type="InterPro" id="IPR036366">
    <property type="entry name" value="PGBDSf"/>
</dbReference>
<dbReference type="InterPro" id="IPR036365">
    <property type="entry name" value="PGBD-like_sf"/>
</dbReference>
<evidence type="ECO:0000313" key="5">
    <source>
        <dbReference type="Proteomes" id="UP000824681"/>
    </source>
</evidence>
<keyword evidence="5" id="KW-1185">Reference proteome</keyword>
<evidence type="ECO:0000259" key="3">
    <source>
        <dbReference type="SMART" id="SM00701"/>
    </source>
</evidence>
<evidence type="ECO:0000256" key="1">
    <source>
        <dbReference type="ARBA" id="ARBA00007553"/>
    </source>
</evidence>
<dbReference type="SMART" id="SM00701">
    <property type="entry name" value="PGRP"/>
    <property type="match status" value="1"/>
</dbReference>
<dbReference type="InterPro" id="IPR015510">
    <property type="entry name" value="PGRP"/>
</dbReference>
<dbReference type="Gene3D" id="3.40.80.10">
    <property type="entry name" value="Peptidoglycan recognition protein-like"/>
    <property type="match status" value="1"/>
</dbReference>